<accession>A0A8B6X5E5</accession>
<dbReference type="RefSeq" id="WP_028312236.1">
    <property type="nucleotide sequence ID" value="NZ_AXWS01000015.1"/>
</dbReference>
<name>A0A8B6X5E5_9BURK</name>
<evidence type="ECO:0000256" key="1">
    <source>
        <dbReference type="ARBA" id="ARBA00007924"/>
    </source>
</evidence>
<dbReference type="SMART" id="SM00966">
    <property type="entry name" value="SpoVT_AbrB"/>
    <property type="match status" value="1"/>
</dbReference>
<dbReference type="InterPro" id="IPR051734">
    <property type="entry name" value="VapB_TA_antitoxins"/>
</dbReference>
<dbReference type="AlphaFoldDB" id="A0A8B6X5E5"/>
<sequence length="82" mass="8983">METAKLFWSGRSQAVRLPKEFRIEGSEVRIRRHGAAVILEPIANDWGWLDALGGPLDAAVVQAATEQPAAEERPGLDQLFGD</sequence>
<dbReference type="Pfam" id="PF04014">
    <property type="entry name" value="MazE_antitoxin"/>
    <property type="match status" value="1"/>
</dbReference>
<dbReference type="SUPFAM" id="SSF89447">
    <property type="entry name" value="AbrB/MazE/MraZ-like"/>
    <property type="match status" value="1"/>
</dbReference>
<evidence type="ECO:0000259" key="2">
    <source>
        <dbReference type="SMART" id="SM00966"/>
    </source>
</evidence>
<dbReference type="OrthoDB" id="9810009at2"/>
<dbReference type="GO" id="GO:0003677">
    <property type="term" value="F:DNA binding"/>
    <property type="evidence" value="ECO:0007669"/>
    <property type="project" value="UniProtKB-KW"/>
</dbReference>
<evidence type="ECO:0000313" key="4">
    <source>
        <dbReference type="RefSeq" id="WP_028312236.1"/>
    </source>
</evidence>
<evidence type="ECO:0000313" key="3">
    <source>
        <dbReference type="Proteomes" id="UP000675920"/>
    </source>
</evidence>
<dbReference type="PANTHER" id="PTHR37550">
    <property type="entry name" value="ANTITOXIN VAPB1"/>
    <property type="match status" value="1"/>
</dbReference>
<dbReference type="Gene3D" id="2.10.260.10">
    <property type="match status" value="1"/>
</dbReference>
<proteinExistence type="inferred from homology"/>
<dbReference type="Proteomes" id="UP000675920">
    <property type="component" value="Unplaced"/>
</dbReference>
<comment type="similarity">
    <text evidence="1">Belongs to the VapB family.</text>
</comment>
<protein>
    <submittedName>
        <fullName evidence="4">Antitoxin</fullName>
    </submittedName>
</protein>
<dbReference type="InterPro" id="IPR037914">
    <property type="entry name" value="SpoVT-AbrB_sf"/>
</dbReference>
<keyword evidence="3" id="KW-1185">Reference proteome</keyword>
<dbReference type="PANTHER" id="PTHR37550:SF3">
    <property type="entry name" value="ANTITOXIN VAPB1"/>
    <property type="match status" value="1"/>
</dbReference>
<dbReference type="InterPro" id="IPR007159">
    <property type="entry name" value="SpoVT-AbrB_dom"/>
</dbReference>
<organism evidence="3 4">
    <name type="scientific">Derxia gummosa DSM 723</name>
    <dbReference type="NCBI Taxonomy" id="1121388"/>
    <lineage>
        <taxon>Bacteria</taxon>
        <taxon>Pseudomonadati</taxon>
        <taxon>Pseudomonadota</taxon>
        <taxon>Betaproteobacteria</taxon>
        <taxon>Burkholderiales</taxon>
        <taxon>Alcaligenaceae</taxon>
        <taxon>Derxia</taxon>
    </lineage>
</organism>
<reference evidence="4" key="1">
    <citation type="submission" date="2025-08" db="UniProtKB">
        <authorList>
            <consortium name="RefSeq"/>
        </authorList>
    </citation>
    <scope>IDENTIFICATION</scope>
</reference>
<feature type="domain" description="SpoVT-AbrB" evidence="2">
    <location>
        <begin position="7"/>
        <end position="47"/>
    </location>
</feature>